<feature type="transmembrane region" description="Helical" evidence="1">
    <location>
        <begin position="91"/>
        <end position="116"/>
    </location>
</feature>
<feature type="transmembrane region" description="Helical" evidence="1">
    <location>
        <begin position="20"/>
        <end position="41"/>
    </location>
</feature>
<dbReference type="AlphaFoldDB" id="A0A328HDF3"/>
<dbReference type="Proteomes" id="UP000249166">
    <property type="component" value="Unassembled WGS sequence"/>
</dbReference>
<keyword evidence="1" id="KW-1133">Transmembrane helix</keyword>
<dbReference type="EMBL" id="QLNP01000104">
    <property type="protein sequence ID" value="RAM35420.1"/>
    <property type="molecule type" value="Genomic_DNA"/>
</dbReference>
<dbReference type="OrthoDB" id="4950333at2"/>
<reference evidence="3 4" key="1">
    <citation type="submission" date="2018-04" db="EMBL/GenBank/DDBJ databases">
        <title>Bacteria isolated from cave deposits of Manipur.</title>
        <authorList>
            <person name="Sahoo D."/>
            <person name="Sarangthem I."/>
            <person name="Nandeibam J."/>
        </authorList>
    </citation>
    <scope>NUCLEOTIDE SEQUENCE [LARGE SCALE GENOMIC DNA]</scope>
    <source>
        <strain evidence="4">mrc11</strain>
    </source>
</reference>
<keyword evidence="1" id="KW-0472">Membrane</keyword>
<evidence type="ECO:0000256" key="1">
    <source>
        <dbReference type="SAM" id="Phobius"/>
    </source>
</evidence>
<dbReference type="RefSeq" id="WP_111905719.1">
    <property type="nucleotide sequence ID" value="NZ_QLNP01000104.1"/>
</dbReference>
<name>A0A328HDF3_ARTGO</name>
<feature type="transmembrane region" description="Helical" evidence="1">
    <location>
        <begin position="128"/>
        <end position="146"/>
    </location>
</feature>
<feature type="transmembrane region" description="Helical" evidence="1">
    <location>
        <begin position="53"/>
        <end position="71"/>
    </location>
</feature>
<dbReference type="Pfam" id="PF07331">
    <property type="entry name" value="TctB"/>
    <property type="match status" value="1"/>
</dbReference>
<dbReference type="InterPro" id="IPR009936">
    <property type="entry name" value="DUF1468"/>
</dbReference>
<organism evidence="3 4">
    <name type="scientific">Arthrobacter globiformis</name>
    <dbReference type="NCBI Taxonomy" id="1665"/>
    <lineage>
        <taxon>Bacteria</taxon>
        <taxon>Bacillati</taxon>
        <taxon>Actinomycetota</taxon>
        <taxon>Actinomycetes</taxon>
        <taxon>Micrococcales</taxon>
        <taxon>Micrococcaceae</taxon>
        <taxon>Arthrobacter</taxon>
    </lineage>
</organism>
<feature type="domain" description="DUF1468" evidence="2">
    <location>
        <begin position="24"/>
        <end position="155"/>
    </location>
</feature>
<evidence type="ECO:0000259" key="2">
    <source>
        <dbReference type="Pfam" id="PF07331"/>
    </source>
</evidence>
<proteinExistence type="predicted"/>
<evidence type="ECO:0000313" key="3">
    <source>
        <dbReference type="EMBL" id="RAM35420.1"/>
    </source>
</evidence>
<sequence length="167" mass="17276">MTTESTMTQSPTRARPARSVLAGIAAVGALGAYVLVSSVGLGLWTSLGPGPGLFPFAMGAVLAAMSVLWLLQELKRPSTTGEGADGGLVLAVVVSLVLLAALLDLLGFQLSMFLFLMYHLKIRGKRGWLSALLTALAGSVGAFYAFNYGLNVALPVSSIPVLNLIGL</sequence>
<keyword evidence="1" id="KW-0812">Transmembrane</keyword>
<accession>A0A328HDF3</accession>
<gene>
    <name evidence="3" type="ORF">DBZ45_20545</name>
</gene>
<evidence type="ECO:0000313" key="4">
    <source>
        <dbReference type="Proteomes" id="UP000249166"/>
    </source>
</evidence>
<comment type="caution">
    <text evidence="3">The sequence shown here is derived from an EMBL/GenBank/DDBJ whole genome shotgun (WGS) entry which is preliminary data.</text>
</comment>
<protein>
    <submittedName>
        <fullName evidence="3">Tripartite tricarboxylate transporter TctB family protein</fullName>
    </submittedName>
</protein>